<evidence type="ECO:0000313" key="5">
    <source>
        <dbReference type="Proteomes" id="UP000663829"/>
    </source>
</evidence>
<dbReference type="Proteomes" id="UP000663829">
    <property type="component" value="Unassembled WGS sequence"/>
</dbReference>
<dbReference type="EMBL" id="CAJOBC010000296">
    <property type="protein sequence ID" value="CAF3567445.1"/>
    <property type="molecule type" value="Genomic_DNA"/>
</dbReference>
<dbReference type="Proteomes" id="UP000681722">
    <property type="component" value="Unassembled WGS sequence"/>
</dbReference>
<organism evidence="3 5">
    <name type="scientific">Didymodactylos carnosus</name>
    <dbReference type="NCBI Taxonomy" id="1234261"/>
    <lineage>
        <taxon>Eukaryota</taxon>
        <taxon>Metazoa</taxon>
        <taxon>Spiralia</taxon>
        <taxon>Gnathifera</taxon>
        <taxon>Rotifera</taxon>
        <taxon>Eurotatoria</taxon>
        <taxon>Bdelloidea</taxon>
        <taxon>Philodinida</taxon>
        <taxon>Philodinidae</taxon>
        <taxon>Didymodactylos</taxon>
    </lineage>
</organism>
<keyword evidence="2" id="KW-0472">Membrane</keyword>
<sequence>MEIPDTSLFPNKLKIMDKNVCNNTDKSMTNIVHDSSISEKKLEQNLIDNKSQIIKSTVLSEIRQNITLGQVQKEQRQVKFFDENNKTQSNNMKGNASIVKQTRNFSNSKIRLRRLQSNLFSSNKLMRTINDEMISSNLHQIPTLKPSSKSSVAHRIELLKQAMKTDQRVEQVEFRDWKHSKKLVEKQTHDKETLGENENNKENKQKLLSKHTQTLHQSEQIEQLVTPQILSDLTEKEYNLATSNSIHTIENCLHYHHHYHHHLSETPSSMPIIQTISQVLISPWRTLISLTGTFTIIFILILAIISEFIA</sequence>
<dbReference type="EMBL" id="CAJNOQ010000296">
    <property type="protein sequence ID" value="CAF0783887.1"/>
    <property type="molecule type" value="Genomic_DNA"/>
</dbReference>
<protein>
    <submittedName>
        <fullName evidence="3">Uncharacterized protein</fullName>
    </submittedName>
</protein>
<evidence type="ECO:0000256" key="2">
    <source>
        <dbReference type="SAM" id="Phobius"/>
    </source>
</evidence>
<keyword evidence="2" id="KW-0812">Transmembrane</keyword>
<keyword evidence="2" id="KW-1133">Transmembrane helix</keyword>
<name>A0A813RPD0_9BILA</name>
<evidence type="ECO:0000313" key="3">
    <source>
        <dbReference type="EMBL" id="CAF0783887.1"/>
    </source>
</evidence>
<evidence type="ECO:0000256" key="1">
    <source>
        <dbReference type="SAM" id="MobiDB-lite"/>
    </source>
</evidence>
<evidence type="ECO:0000313" key="4">
    <source>
        <dbReference type="EMBL" id="CAF3567445.1"/>
    </source>
</evidence>
<gene>
    <name evidence="3" type="ORF">GPM918_LOCUS2622</name>
    <name evidence="4" type="ORF">SRO942_LOCUS2622</name>
</gene>
<keyword evidence="5" id="KW-1185">Reference proteome</keyword>
<feature type="region of interest" description="Disordered" evidence="1">
    <location>
        <begin position="183"/>
        <end position="212"/>
    </location>
</feature>
<comment type="caution">
    <text evidence="3">The sequence shown here is derived from an EMBL/GenBank/DDBJ whole genome shotgun (WGS) entry which is preliminary data.</text>
</comment>
<dbReference type="AlphaFoldDB" id="A0A813RPD0"/>
<proteinExistence type="predicted"/>
<feature type="compositionally biased region" description="Basic and acidic residues" evidence="1">
    <location>
        <begin position="183"/>
        <end position="205"/>
    </location>
</feature>
<reference evidence="3" key="1">
    <citation type="submission" date="2021-02" db="EMBL/GenBank/DDBJ databases">
        <authorList>
            <person name="Nowell W R."/>
        </authorList>
    </citation>
    <scope>NUCLEOTIDE SEQUENCE</scope>
</reference>
<accession>A0A813RPD0</accession>
<feature type="transmembrane region" description="Helical" evidence="2">
    <location>
        <begin position="284"/>
        <end position="305"/>
    </location>
</feature>